<reference evidence="2 3" key="1">
    <citation type="submission" date="2021-08" db="EMBL/GenBank/DDBJ databases">
        <authorList>
            <person name="Tuo L."/>
        </authorList>
    </citation>
    <scope>NUCLEOTIDE SEQUENCE [LARGE SCALE GENOMIC DNA]</scope>
    <source>
        <strain evidence="2 3">JCM 31229</strain>
    </source>
</reference>
<keyword evidence="3" id="KW-1185">Reference proteome</keyword>
<keyword evidence="1" id="KW-0732">Signal</keyword>
<feature type="chain" id="PRO_5046859271" evidence="1">
    <location>
        <begin position="27"/>
        <end position="427"/>
    </location>
</feature>
<dbReference type="PANTHER" id="PTHR10151:SF120">
    <property type="entry name" value="BIS(5'-ADENOSYL)-TRIPHOSPHATASE"/>
    <property type="match status" value="1"/>
</dbReference>
<evidence type="ECO:0000313" key="2">
    <source>
        <dbReference type="EMBL" id="MBY8823714.1"/>
    </source>
</evidence>
<dbReference type="Pfam" id="PF01663">
    <property type="entry name" value="Phosphodiest"/>
    <property type="match status" value="1"/>
</dbReference>
<evidence type="ECO:0000313" key="3">
    <source>
        <dbReference type="Proteomes" id="UP000706039"/>
    </source>
</evidence>
<comment type="caution">
    <text evidence="2">The sequence shown here is derived from an EMBL/GenBank/DDBJ whole genome shotgun (WGS) entry which is preliminary data.</text>
</comment>
<gene>
    <name evidence="2" type="ORF">K7G82_15520</name>
</gene>
<dbReference type="CDD" id="cd16018">
    <property type="entry name" value="Enpp"/>
    <property type="match status" value="1"/>
</dbReference>
<sequence length="427" mass="45386">MRTRRAILSLTALALAGLLTGSPAEARPAVAVTEAKAAERHAVLLISIDGLMPDAVLNADSHGLGIPTLRAMLAEGGHARVINVNPTVTNPNHTTLVTGVPPREHGIYNNRPFEAAATLPKSYSLYAQIKAPTLWGAAKAAGLKTGSLFWPVTGQAGDIDFNLTDGDDEDDRKIADDAIALIERERPELLTVHFVSLDHRQHETGPLSTEARAALERIDTAIGRVVAAQRKAHPDTVIAIVSDHGFFRVTHQMNLNAALAEGGFIVLNAEKAVASWRAFAWYVGGSAMIVLRDPKDARTKARVKAYLRGLAADPANGIEGIHDGGEIASLGLSPDAAFVVAFRPGYRMGNAMTGPLVKDDTGGAHGAFSTRTLRPDMRSTFLIAGPGIAAVRDLGTIDMRRIAPTLAGELRVDLPSAALPPLRLRDR</sequence>
<dbReference type="InterPro" id="IPR017850">
    <property type="entry name" value="Alkaline_phosphatase_core_sf"/>
</dbReference>
<dbReference type="Proteomes" id="UP000706039">
    <property type="component" value="Unassembled WGS sequence"/>
</dbReference>
<dbReference type="SUPFAM" id="SSF53649">
    <property type="entry name" value="Alkaline phosphatase-like"/>
    <property type="match status" value="1"/>
</dbReference>
<proteinExistence type="predicted"/>
<dbReference type="RefSeq" id="WP_222990824.1">
    <property type="nucleotide sequence ID" value="NZ_JAINVV010000007.1"/>
</dbReference>
<dbReference type="PROSITE" id="PS51318">
    <property type="entry name" value="TAT"/>
    <property type="match status" value="1"/>
</dbReference>
<organism evidence="2 3">
    <name type="scientific">Sphingomonas colocasiae</name>
    <dbReference type="NCBI Taxonomy" id="1848973"/>
    <lineage>
        <taxon>Bacteria</taxon>
        <taxon>Pseudomonadati</taxon>
        <taxon>Pseudomonadota</taxon>
        <taxon>Alphaproteobacteria</taxon>
        <taxon>Sphingomonadales</taxon>
        <taxon>Sphingomonadaceae</taxon>
        <taxon>Sphingomonas</taxon>
    </lineage>
</organism>
<feature type="signal peptide" evidence="1">
    <location>
        <begin position="1"/>
        <end position="26"/>
    </location>
</feature>
<dbReference type="EMBL" id="JAINVV010000007">
    <property type="protein sequence ID" value="MBY8823714.1"/>
    <property type="molecule type" value="Genomic_DNA"/>
</dbReference>
<name>A0ABS7PRW1_9SPHN</name>
<dbReference type="Gene3D" id="3.40.720.10">
    <property type="entry name" value="Alkaline Phosphatase, subunit A"/>
    <property type="match status" value="1"/>
</dbReference>
<accession>A0ABS7PRW1</accession>
<protein>
    <submittedName>
        <fullName evidence="2">Ectonucleotide pyrophosphatase/phosphodiesterase</fullName>
    </submittedName>
</protein>
<dbReference type="InterPro" id="IPR006311">
    <property type="entry name" value="TAT_signal"/>
</dbReference>
<dbReference type="PANTHER" id="PTHR10151">
    <property type="entry name" value="ECTONUCLEOTIDE PYROPHOSPHATASE/PHOSPHODIESTERASE"/>
    <property type="match status" value="1"/>
</dbReference>
<dbReference type="InterPro" id="IPR002591">
    <property type="entry name" value="Phosphodiest/P_Trfase"/>
</dbReference>
<evidence type="ECO:0000256" key="1">
    <source>
        <dbReference type="SAM" id="SignalP"/>
    </source>
</evidence>